<dbReference type="EMBL" id="BTSX01000002">
    <property type="protein sequence ID" value="GMS85597.1"/>
    <property type="molecule type" value="Genomic_DNA"/>
</dbReference>
<evidence type="ECO:0000256" key="1">
    <source>
        <dbReference type="SAM" id="MobiDB-lite"/>
    </source>
</evidence>
<feature type="region of interest" description="Disordered" evidence="1">
    <location>
        <begin position="1"/>
        <end position="130"/>
    </location>
</feature>
<dbReference type="AlphaFoldDB" id="A0AAV5SS38"/>
<feature type="compositionally biased region" description="Basic and acidic residues" evidence="1">
    <location>
        <begin position="105"/>
        <end position="130"/>
    </location>
</feature>
<feature type="non-terminal residue" evidence="2">
    <location>
        <position position="1"/>
    </location>
</feature>
<name>A0AAV5SS38_9BILA</name>
<protein>
    <submittedName>
        <fullName evidence="2">Uncharacterized protein</fullName>
    </submittedName>
</protein>
<evidence type="ECO:0000313" key="2">
    <source>
        <dbReference type="EMBL" id="GMS85597.1"/>
    </source>
</evidence>
<accession>A0AAV5SS38</accession>
<reference evidence="2" key="1">
    <citation type="submission" date="2023-10" db="EMBL/GenBank/DDBJ databases">
        <title>Genome assembly of Pristionchus species.</title>
        <authorList>
            <person name="Yoshida K."/>
            <person name="Sommer R.J."/>
        </authorList>
    </citation>
    <scope>NUCLEOTIDE SEQUENCE</scope>
    <source>
        <strain evidence="2">RS0144</strain>
    </source>
</reference>
<evidence type="ECO:0000313" key="3">
    <source>
        <dbReference type="Proteomes" id="UP001432027"/>
    </source>
</evidence>
<comment type="caution">
    <text evidence="2">The sequence shown here is derived from an EMBL/GenBank/DDBJ whole genome shotgun (WGS) entry which is preliminary data.</text>
</comment>
<gene>
    <name evidence="2" type="ORF">PENTCL1PPCAC_7772</name>
</gene>
<dbReference type="Proteomes" id="UP001432027">
    <property type="component" value="Unassembled WGS sequence"/>
</dbReference>
<organism evidence="2 3">
    <name type="scientific">Pristionchus entomophagus</name>
    <dbReference type="NCBI Taxonomy" id="358040"/>
    <lineage>
        <taxon>Eukaryota</taxon>
        <taxon>Metazoa</taxon>
        <taxon>Ecdysozoa</taxon>
        <taxon>Nematoda</taxon>
        <taxon>Chromadorea</taxon>
        <taxon>Rhabditida</taxon>
        <taxon>Rhabditina</taxon>
        <taxon>Diplogasteromorpha</taxon>
        <taxon>Diplogasteroidea</taxon>
        <taxon>Neodiplogasteridae</taxon>
        <taxon>Pristionchus</taxon>
    </lineage>
</organism>
<keyword evidence="3" id="KW-1185">Reference proteome</keyword>
<sequence>TRPLASNDNVVPPQLAPSTQTRPEDLSLRSTHRPRPQRQWRSVGRRAVDGGCELGDLAADRRPQQERSQPRSADQKRICESTGHLCHSQSAEPDPAGYRKNPQSDCRRQTRTDQEKEGEEMRRSDMPKDR</sequence>
<proteinExistence type="predicted"/>
<feature type="compositionally biased region" description="Basic and acidic residues" evidence="1">
    <location>
        <begin position="58"/>
        <end position="79"/>
    </location>
</feature>